<proteinExistence type="predicted"/>
<gene>
    <name evidence="3" type="ORF">Tdes44962_MAKER06218</name>
</gene>
<dbReference type="OrthoDB" id="5596743at2759"/>
<comment type="caution">
    <text evidence="3">The sequence shown here is derived from an EMBL/GenBank/DDBJ whole genome shotgun (WGS) entry which is preliminary data.</text>
</comment>
<evidence type="ECO:0000259" key="2">
    <source>
        <dbReference type="Pfam" id="PF26534"/>
    </source>
</evidence>
<dbReference type="Proteomes" id="UP001138500">
    <property type="component" value="Unassembled WGS sequence"/>
</dbReference>
<dbReference type="EMBL" id="RIBY02002578">
    <property type="protein sequence ID" value="KAH9809190.1"/>
    <property type="molecule type" value="Genomic_DNA"/>
</dbReference>
<evidence type="ECO:0000313" key="4">
    <source>
        <dbReference type="Proteomes" id="UP001138500"/>
    </source>
</evidence>
<evidence type="ECO:0000313" key="3">
    <source>
        <dbReference type="EMBL" id="KAH9809190.1"/>
    </source>
</evidence>
<keyword evidence="4" id="KW-1185">Reference proteome</keyword>
<protein>
    <recommendedName>
        <fullName evidence="2">NTF2-like domain-containing protein</fullName>
    </recommendedName>
</protein>
<organism evidence="3 4">
    <name type="scientific">Teratosphaeria destructans</name>
    <dbReference type="NCBI Taxonomy" id="418781"/>
    <lineage>
        <taxon>Eukaryota</taxon>
        <taxon>Fungi</taxon>
        <taxon>Dikarya</taxon>
        <taxon>Ascomycota</taxon>
        <taxon>Pezizomycotina</taxon>
        <taxon>Dothideomycetes</taxon>
        <taxon>Dothideomycetidae</taxon>
        <taxon>Mycosphaerellales</taxon>
        <taxon>Teratosphaeriaceae</taxon>
        <taxon>Teratosphaeria</taxon>
    </lineage>
</organism>
<feature type="signal peptide" evidence="1">
    <location>
        <begin position="1"/>
        <end position="16"/>
    </location>
</feature>
<dbReference type="AlphaFoldDB" id="A0A9W7VY29"/>
<feature type="chain" id="PRO_5040971092" description="NTF2-like domain-containing protein" evidence="1">
    <location>
        <begin position="17"/>
        <end position="178"/>
    </location>
</feature>
<reference evidence="3 4" key="2">
    <citation type="journal article" date="2021" name="Curr. Genet.">
        <title>Genetic response to nitrogen starvation in the aggressive Eucalyptus foliar pathogen Teratosphaeria destructans.</title>
        <authorList>
            <person name="Havenga M."/>
            <person name="Wingfield B.D."/>
            <person name="Wingfield M.J."/>
            <person name="Dreyer L.L."/>
            <person name="Roets F."/>
            <person name="Aylward J."/>
        </authorList>
    </citation>
    <scope>NUCLEOTIDE SEQUENCE [LARGE SCALE GENOMIC DNA]</scope>
    <source>
        <strain evidence="3">CMW44962</strain>
    </source>
</reference>
<keyword evidence="1" id="KW-0732">Signal</keyword>
<reference evidence="3 4" key="1">
    <citation type="journal article" date="2018" name="IMA Fungus">
        <title>IMA Genome-F 10: Nine draft genome sequences of Claviceps purpurea s.lat., including C. arundinis, C. humidiphila, and C. cf. spartinae, pseudomolecules for the pitch canker pathogen Fusarium circinatum, draft genome of Davidsoniella eucalypti, Grosmannia galeiformis, Quambalaria eucalypti, and Teratosphaeria destructans.</title>
        <authorList>
            <person name="Wingfield B.D."/>
            <person name="Liu M."/>
            <person name="Nguyen H.D."/>
            <person name="Lane F.A."/>
            <person name="Morgan S.W."/>
            <person name="De Vos L."/>
            <person name="Wilken P.M."/>
            <person name="Duong T.A."/>
            <person name="Aylward J."/>
            <person name="Coetzee M.P."/>
            <person name="Dadej K."/>
            <person name="De Beer Z.W."/>
            <person name="Findlay W."/>
            <person name="Havenga M."/>
            <person name="Kolarik M."/>
            <person name="Menzies J.G."/>
            <person name="Naidoo K."/>
            <person name="Pochopski O."/>
            <person name="Shoukouhi P."/>
            <person name="Santana Q.C."/>
            <person name="Seifert K.A."/>
            <person name="Soal N."/>
            <person name="Steenkamp E.T."/>
            <person name="Tatham C.T."/>
            <person name="van der Nest M.A."/>
            <person name="Wingfield M.J."/>
        </authorList>
    </citation>
    <scope>NUCLEOTIDE SEQUENCE [LARGE SCALE GENOMIC DNA]</scope>
    <source>
        <strain evidence="3">CMW44962</strain>
    </source>
</reference>
<dbReference type="InterPro" id="IPR058645">
    <property type="entry name" value="NTF2-like_dom_7"/>
</dbReference>
<sequence>MKLVILALLPITLAAASPSQYGSQPSLGSKHDAAEIVQKYVSVLQQKEYNGKKPSETAEEIIAPNYQDFSDSVHSTLKQELNGQPLSRDRTQFLENVATNSKKSPPPFAQLESTNVLCAEDNVIFWSWRLAAVGSGKYPVKGTQLFYLDDHGQIYKSEFEFNSLAWGADTGQVNAYCG</sequence>
<accession>A0A9W7VY29</accession>
<name>A0A9W7VY29_9PEZI</name>
<dbReference type="Pfam" id="PF26534">
    <property type="entry name" value="NTF2_7"/>
    <property type="match status" value="1"/>
</dbReference>
<feature type="domain" description="NTF2-like" evidence="2">
    <location>
        <begin position="29"/>
        <end position="172"/>
    </location>
</feature>
<evidence type="ECO:0000256" key="1">
    <source>
        <dbReference type="SAM" id="SignalP"/>
    </source>
</evidence>